<name>W9B0U2_MYCCO</name>
<reference evidence="4" key="2">
    <citation type="submission" date="2014-03" db="EMBL/GenBank/DDBJ databases">
        <authorList>
            <person name="Urmite Genomes"/>
        </authorList>
    </citation>
    <scope>NUCLEOTIDE SEQUENCE</scope>
    <source>
        <strain evidence="4">DSM 44829</strain>
    </source>
</reference>
<dbReference type="eggNOG" id="COG3544">
    <property type="taxonomic scope" value="Bacteria"/>
</dbReference>
<accession>W9B0U2</accession>
<dbReference type="PANTHER" id="PTHR36933:SF1">
    <property type="entry name" value="SLL0788 PROTEIN"/>
    <property type="match status" value="1"/>
</dbReference>
<gene>
    <name evidence="4" type="ORF">BN977_03290</name>
</gene>
<dbReference type="InterPro" id="IPR005183">
    <property type="entry name" value="DUF305_CopM-like"/>
</dbReference>
<organism evidence="4 5">
    <name type="scientific">Mycolicibacterium cosmeticum</name>
    <dbReference type="NCBI Taxonomy" id="258533"/>
    <lineage>
        <taxon>Bacteria</taxon>
        <taxon>Bacillati</taxon>
        <taxon>Actinomycetota</taxon>
        <taxon>Actinomycetes</taxon>
        <taxon>Mycobacteriales</taxon>
        <taxon>Mycobacteriaceae</taxon>
        <taxon>Mycolicibacterium</taxon>
    </lineage>
</organism>
<dbReference type="Pfam" id="PF03713">
    <property type="entry name" value="DUF305"/>
    <property type="match status" value="1"/>
</dbReference>
<dbReference type="EMBL" id="CCBB010000002">
    <property type="protein sequence ID" value="CDO08471.1"/>
    <property type="molecule type" value="Genomic_DNA"/>
</dbReference>
<keyword evidence="2" id="KW-0732">Signal</keyword>
<dbReference type="RefSeq" id="WP_036399555.1">
    <property type="nucleotide sequence ID" value="NZ_CCBB010000002.1"/>
</dbReference>
<evidence type="ECO:0000313" key="4">
    <source>
        <dbReference type="EMBL" id="CDO08471.1"/>
    </source>
</evidence>
<evidence type="ECO:0000313" key="5">
    <source>
        <dbReference type="Proteomes" id="UP000028870"/>
    </source>
</evidence>
<keyword evidence="4" id="KW-0449">Lipoprotein</keyword>
<dbReference type="AlphaFoldDB" id="W9B0U2"/>
<feature type="chain" id="PRO_5004916733" evidence="2">
    <location>
        <begin position="23"/>
        <end position="185"/>
    </location>
</feature>
<evidence type="ECO:0000256" key="2">
    <source>
        <dbReference type="SAM" id="SignalP"/>
    </source>
</evidence>
<dbReference type="Gene3D" id="1.20.1260.10">
    <property type="match status" value="1"/>
</dbReference>
<feature type="region of interest" description="Disordered" evidence="1">
    <location>
        <begin position="21"/>
        <end position="44"/>
    </location>
</feature>
<feature type="domain" description="DUF305" evidence="3">
    <location>
        <begin position="47"/>
        <end position="183"/>
    </location>
</feature>
<evidence type="ECO:0000256" key="1">
    <source>
        <dbReference type="SAM" id="MobiDB-lite"/>
    </source>
</evidence>
<sequence length="185" mass="18655">MRVLVSVALLGGALLLAGCSEGSEPAPTSAGAAPVSTDAAAGSNAQDTTFGAELLQSQQQAIALAGLAEQRAANPALVALAKVIATGQQGESDTIKALMVQWSDGSGPPAAPGAPDPATLSRLESLRGPEFDTLWVQSMTGLHRGAIGLAQAEISGGRNVDAQTLAKSVLTTRQAQVQQMQQMVG</sequence>
<dbReference type="PROSITE" id="PS51257">
    <property type="entry name" value="PROKAR_LIPOPROTEIN"/>
    <property type="match status" value="1"/>
</dbReference>
<dbReference type="PANTHER" id="PTHR36933">
    <property type="entry name" value="SLL0788 PROTEIN"/>
    <property type="match status" value="1"/>
</dbReference>
<reference evidence="4" key="1">
    <citation type="submission" date="2014-03" db="EMBL/GenBank/DDBJ databases">
        <title>Draft Genome Sequence of Mycobacterium cosmeticum DSM 44829.</title>
        <authorList>
            <person name="Croce O."/>
            <person name="Robert C."/>
            <person name="Raoult D."/>
            <person name="Drancourt M."/>
        </authorList>
    </citation>
    <scope>NUCLEOTIDE SEQUENCE [LARGE SCALE GENOMIC DNA]</scope>
    <source>
        <strain evidence="4">DSM 44829</strain>
    </source>
</reference>
<comment type="caution">
    <text evidence="4">The sequence shown here is derived from an EMBL/GenBank/DDBJ whole genome shotgun (WGS) entry which is preliminary data.</text>
</comment>
<dbReference type="InterPro" id="IPR012347">
    <property type="entry name" value="Ferritin-like"/>
</dbReference>
<protein>
    <submittedName>
        <fullName evidence="4">Lipoprotein</fullName>
    </submittedName>
</protein>
<dbReference type="Proteomes" id="UP000028870">
    <property type="component" value="Unassembled WGS sequence"/>
</dbReference>
<proteinExistence type="predicted"/>
<dbReference type="STRING" id="258533.BN977_03290"/>
<keyword evidence="5" id="KW-1185">Reference proteome</keyword>
<feature type="signal peptide" evidence="2">
    <location>
        <begin position="1"/>
        <end position="22"/>
    </location>
</feature>
<evidence type="ECO:0000259" key="3">
    <source>
        <dbReference type="Pfam" id="PF03713"/>
    </source>
</evidence>